<keyword evidence="1" id="KW-0812">Transmembrane</keyword>
<keyword evidence="4" id="KW-1185">Reference proteome</keyword>
<organism evidence="3 4">
    <name type="scientific">Corynebacterium alimapuense</name>
    <dbReference type="NCBI Taxonomy" id="1576874"/>
    <lineage>
        <taxon>Bacteria</taxon>
        <taxon>Bacillati</taxon>
        <taxon>Actinomycetota</taxon>
        <taxon>Actinomycetes</taxon>
        <taxon>Mycobacteriales</taxon>
        <taxon>Corynebacteriaceae</taxon>
        <taxon>Corynebacterium</taxon>
    </lineage>
</organism>
<dbReference type="Gene3D" id="3.40.30.10">
    <property type="entry name" value="Glutaredoxin"/>
    <property type="match status" value="1"/>
</dbReference>
<dbReference type="Proteomes" id="UP000266975">
    <property type="component" value="Unassembled WGS sequence"/>
</dbReference>
<dbReference type="EMBL" id="PTJO01000003">
    <property type="protein sequence ID" value="RNE49712.1"/>
    <property type="molecule type" value="Genomic_DNA"/>
</dbReference>
<evidence type="ECO:0000256" key="1">
    <source>
        <dbReference type="SAM" id="Phobius"/>
    </source>
</evidence>
<dbReference type="InterPro" id="IPR036249">
    <property type="entry name" value="Thioredoxin-like_sf"/>
</dbReference>
<dbReference type="SUPFAM" id="SSF52833">
    <property type="entry name" value="Thioredoxin-like"/>
    <property type="match status" value="1"/>
</dbReference>
<proteinExistence type="predicted"/>
<dbReference type="OrthoDB" id="117402at2"/>
<accession>A0A3M8KB14</accession>
<feature type="transmembrane region" description="Helical" evidence="1">
    <location>
        <begin position="18"/>
        <end position="38"/>
    </location>
</feature>
<gene>
    <name evidence="3" type="ORF">C5L39_05120</name>
</gene>
<comment type="caution">
    <text evidence="3">The sequence shown here is derived from an EMBL/GenBank/DDBJ whole genome shotgun (WGS) entry which is preliminary data.</text>
</comment>
<feature type="domain" description="Thioredoxin-like fold" evidence="2">
    <location>
        <begin position="80"/>
        <end position="202"/>
    </location>
</feature>
<keyword evidence="1" id="KW-1133">Transmembrane helix</keyword>
<evidence type="ECO:0000259" key="2">
    <source>
        <dbReference type="Pfam" id="PF13462"/>
    </source>
</evidence>
<evidence type="ECO:0000313" key="4">
    <source>
        <dbReference type="Proteomes" id="UP000266975"/>
    </source>
</evidence>
<sequence>MSTSNKVSDPNSKGGSGFLWAIVAVVAIAAIVIGYIVWSSQGAKTEYVADREVTEVTFSAVVDDNAVTLAADDVAADVPTVDLFEDYSCHYCSLLAEQTDEQMQEAIEAGELVVNIRTMNFLDQTGTDGHSTMAAAAVLATADSGDAELFWNYRTLLLEDQEDIYNQWSNEDFAEAAAQLGASDEVAEAIRSGEYQEQAEDLTASNIALLDEETGEVSSPRVLQDGQDVDVEDISQWMDVVLAS</sequence>
<name>A0A3M8KB14_9CORY</name>
<dbReference type="RefSeq" id="WP_123047758.1">
    <property type="nucleotide sequence ID" value="NZ_PTJO01000003.1"/>
</dbReference>
<dbReference type="InterPro" id="IPR012336">
    <property type="entry name" value="Thioredoxin-like_fold"/>
</dbReference>
<keyword evidence="1" id="KW-0472">Membrane</keyword>
<dbReference type="AlphaFoldDB" id="A0A3M8KB14"/>
<protein>
    <recommendedName>
        <fullName evidence="2">Thioredoxin-like fold domain-containing protein</fullName>
    </recommendedName>
</protein>
<dbReference type="Pfam" id="PF13462">
    <property type="entry name" value="Thioredoxin_4"/>
    <property type="match status" value="1"/>
</dbReference>
<evidence type="ECO:0000313" key="3">
    <source>
        <dbReference type="EMBL" id="RNE49712.1"/>
    </source>
</evidence>
<reference evidence="3 4" key="1">
    <citation type="submission" date="2018-02" db="EMBL/GenBank/DDBJ databases">
        <title>Corynebacterium alimpuense sp. nov., a marine obligate actinomycete isolated from sediments of Valparaiso bay, Chile.</title>
        <authorList>
            <person name="Claverias F."/>
            <person name="Gonzales-Siles L."/>
            <person name="Salva-Serra F."/>
            <person name="Inganaes E."/>
            <person name="Molin K."/>
            <person name="Cumsille A."/>
            <person name="Undabarrena A."/>
            <person name="Couve E."/>
            <person name="Moore E.R.B."/>
            <person name="Gomila M."/>
            <person name="Camara B."/>
        </authorList>
    </citation>
    <scope>NUCLEOTIDE SEQUENCE [LARGE SCALE GENOMIC DNA]</scope>
    <source>
        <strain evidence="3 4">CCUG 69366</strain>
    </source>
</reference>